<feature type="transmembrane region" description="Helical" evidence="10">
    <location>
        <begin position="26"/>
        <end position="49"/>
    </location>
</feature>
<evidence type="ECO:0000256" key="10">
    <source>
        <dbReference type="SAM" id="Phobius"/>
    </source>
</evidence>
<evidence type="ECO:0000259" key="11">
    <source>
        <dbReference type="PROSITE" id="PS50262"/>
    </source>
</evidence>
<comment type="caution">
    <text evidence="12">The sequence shown here is derived from an EMBL/GenBank/DDBJ whole genome shotgun (WGS) entry which is preliminary data.</text>
</comment>
<keyword evidence="5 10" id="KW-1133">Transmembrane helix</keyword>
<proteinExistence type="predicted"/>
<dbReference type="PROSITE" id="PS50262">
    <property type="entry name" value="G_PROTEIN_RECEP_F1_2"/>
    <property type="match status" value="1"/>
</dbReference>
<dbReference type="EMBL" id="WNTK01004620">
    <property type="protein sequence ID" value="KAG9464340.1"/>
    <property type="molecule type" value="Genomic_DNA"/>
</dbReference>
<comment type="subcellular location">
    <subcellularLocation>
        <location evidence="1">Cell membrane</location>
        <topology evidence="1">Multi-pass membrane protein</topology>
    </subcellularLocation>
</comment>
<keyword evidence="4" id="KW-0552">Olfaction</keyword>
<dbReference type="GO" id="GO:0005886">
    <property type="term" value="C:plasma membrane"/>
    <property type="evidence" value="ECO:0007669"/>
    <property type="project" value="UniProtKB-SubCell"/>
</dbReference>
<sequence>MESFNQTIKVTEFIFLAFTKSSRFPVLFAIIFLLLYLLIICVNIFMILVIQCDSRLHTPMYFFVFNLSCLDIVYTTTIIPQTLCNLLASRASILFLNCAAQTFWVVSFGAVQIFIVTSMAYDRYVAISNPLRYKTIMSWAACTMLLVIVWVLAFTVAIVVVYCVFTIPFCRTPKIDHFYCDVGQILLLTCTNVPGHRLAEVTTYLLGLGLCTIPFLLLITSYMYIISAILKIRTTEGRRKAFSTCSSHLTVVVVEYGCLGFIYFRPNTDYDMDKDRVFVMTFVYLSPILNPVIYSIRNKAVKEGFKK</sequence>
<evidence type="ECO:0000256" key="4">
    <source>
        <dbReference type="ARBA" id="ARBA00022725"/>
    </source>
</evidence>
<keyword evidence="6" id="KW-0297">G-protein coupled receptor</keyword>
<dbReference type="FunFam" id="1.20.1070.10:FF:000015">
    <property type="entry name" value="Olfactory receptor"/>
    <property type="match status" value="1"/>
</dbReference>
<keyword evidence="13" id="KW-1185">Reference proteome</keyword>
<feature type="transmembrane region" description="Helical" evidence="10">
    <location>
        <begin position="61"/>
        <end position="79"/>
    </location>
</feature>
<evidence type="ECO:0000256" key="7">
    <source>
        <dbReference type="ARBA" id="ARBA00023136"/>
    </source>
</evidence>
<feature type="transmembrane region" description="Helical" evidence="10">
    <location>
        <begin position="91"/>
        <end position="115"/>
    </location>
</feature>
<evidence type="ECO:0000256" key="6">
    <source>
        <dbReference type="ARBA" id="ARBA00023040"/>
    </source>
</evidence>
<dbReference type="InterPro" id="IPR050516">
    <property type="entry name" value="Olfactory_GPCR"/>
</dbReference>
<dbReference type="GO" id="GO:0004930">
    <property type="term" value="F:G protein-coupled receptor activity"/>
    <property type="evidence" value="ECO:0007669"/>
    <property type="project" value="UniProtKB-KW"/>
</dbReference>
<dbReference type="PRINTS" id="PR00245">
    <property type="entry name" value="OLFACTORYR"/>
</dbReference>
<dbReference type="InterPro" id="IPR000725">
    <property type="entry name" value="Olfact_rcpt"/>
</dbReference>
<keyword evidence="8" id="KW-0675">Receptor</keyword>
<evidence type="ECO:0000313" key="12">
    <source>
        <dbReference type="EMBL" id="KAG9464340.1"/>
    </source>
</evidence>
<feature type="domain" description="G-protein coupled receptors family 1 profile" evidence="11">
    <location>
        <begin position="42"/>
        <end position="294"/>
    </location>
</feature>
<dbReference type="SUPFAM" id="SSF81321">
    <property type="entry name" value="Family A G protein-coupled receptor-like"/>
    <property type="match status" value="1"/>
</dbReference>
<name>A0A8J6BIV0_ELECQ</name>
<dbReference type="GO" id="GO:0004984">
    <property type="term" value="F:olfactory receptor activity"/>
    <property type="evidence" value="ECO:0007669"/>
    <property type="project" value="InterPro"/>
</dbReference>
<evidence type="ECO:0000256" key="9">
    <source>
        <dbReference type="ARBA" id="ARBA00023224"/>
    </source>
</evidence>
<gene>
    <name evidence="12" type="ORF">GDO78_020101</name>
</gene>
<evidence type="ECO:0000256" key="1">
    <source>
        <dbReference type="ARBA" id="ARBA00004651"/>
    </source>
</evidence>
<feature type="non-terminal residue" evidence="12">
    <location>
        <position position="307"/>
    </location>
</feature>
<evidence type="ECO:0000256" key="2">
    <source>
        <dbReference type="ARBA" id="ARBA00022475"/>
    </source>
</evidence>
<dbReference type="InterPro" id="IPR000276">
    <property type="entry name" value="GPCR_Rhodpsn"/>
</dbReference>
<evidence type="ECO:0000256" key="3">
    <source>
        <dbReference type="ARBA" id="ARBA00022692"/>
    </source>
</evidence>
<keyword evidence="2" id="KW-1003">Cell membrane</keyword>
<keyword evidence="3 10" id="KW-0812">Transmembrane</keyword>
<dbReference type="Pfam" id="PF13853">
    <property type="entry name" value="7tm_4"/>
    <property type="match status" value="1"/>
</dbReference>
<organism evidence="12 13">
    <name type="scientific">Eleutherodactylus coqui</name>
    <name type="common">Puerto Rican coqui</name>
    <dbReference type="NCBI Taxonomy" id="57060"/>
    <lineage>
        <taxon>Eukaryota</taxon>
        <taxon>Metazoa</taxon>
        <taxon>Chordata</taxon>
        <taxon>Craniata</taxon>
        <taxon>Vertebrata</taxon>
        <taxon>Euteleostomi</taxon>
        <taxon>Amphibia</taxon>
        <taxon>Batrachia</taxon>
        <taxon>Anura</taxon>
        <taxon>Neobatrachia</taxon>
        <taxon>Hyloidea</taxon>
        <taxon>Eleutherodactylidae</taxon>
        <taxon>Eleutherodactylinae</taxon>
        <taxon>Eleutherodactylus</taxon>
        <taxon>Eleutherodactylus</taxon>
    </lineage>
</organism>
<feature type="transmembrane region" description="Helical" evidence="10">
    <location>
        <begin position="136"/>
        <end position="169"/>
    </location>
</feature>
<dbReference type="Proteomes" id="UP000770717">
    <property type="component" value="Unassembled WGS sequence"/>
</dbReference>
<dbReference type="PRINTS" id="PR00237">
    <property type="entry name" value="GPCRRHODOPSN"/>
</dbReference>
<reference evidence="12" key="1">
    <citation type="thesis" date="2020" institute="ProQuest LLC" country="789 East Eisenhower Parkway, Ann Arbor, MI, USA">
        <title>Comparative Genomics and Chromosome Evolution.</title>
        <authorList>
            <person name="Mudd A.B."/>
        </authorList>
    </citation>
    <scope>NUCLEOTIDE SEQUENCE</scope>
    <source>
        <strain evidence="12">HN-11 Male</strain>
        <tissue evidence="12">Kidney and liver</tissue>
    </source>
</reference>
<feature type="transmembrane region" description="Helical" evidence="10">
    <location>
        <begin position="242"/>
        <end position="264"/>
    </location>
</feature>
<evidence type="ECO:0000313" key="13">
    <source>
        <dbReference type="Proteomes" id="UP000770717"/>
    </source>
</evidence>
<dbReference type="InterPro" id="IPR017452">
    <property type="entry name" value="GPCR_Rhodpsn_7TM"/>
</dbReference>
<dbReference type="PANTHER" id="PTHR26452">
    <property type="entry name" value="OLFACTORY RECEPTOR"/>
    <property type="match status" value="1"/>
</dbReference>
<feature type="transmembrane region" description="Helical" evidence="10">
    <location>
        <begin position="276"/>
        <end position="296"/>
    </location>
</feature>
<feature type="transmembrane region" description="Helical" evidence="10">
    <location>
        <begin position="204"/>
        <end position="230"/>
    </location>
</feature>
<keyword evidence="9" id="KW-0807">Transducer</keyword>
<accession>A0A8J6BIV0</accession>
<evidence type="ECO:0000256" key="5">
    <source>
        <dbReference type="ARBA" id="ARBA00022989"/>
    </source>
</evidence>
<dbReference type="AlphaFoldDB" id="A0A8J6BIV0"/>
<protein>
    <recommendedName>
        <fullName evidence="11">G-protein coupled receptors family 1 profile domain-containing protein</fullName>
    </recommendedName>
</protein>
<dbReference type="OrthoDB" id="9975554at2759"/>
<dbReference type="Gene3D" id="1.20.1070.10">
    <property type="entry name" value="Rhodopsin 7-helix transmembrane proteins"/>
    <property type="match status" value="1"/>
</dbReference>
<evidence type="ECO:0000256" key="8">
    <source>
        <dbReference type="ARBA" id="ARBA00023170"/>
    </source>
</evidence>
<keyword evidence="7 10" id="KW-0472">Membrane</keyword>
<keyword evidence="4" id="KW-0716">Sensory transduction</keyword>